<reference evidence="2 3" key="1">
    <citation type="submission" date="2017-09" db="EMBL/GenBank/DDBJ databases">
        <title>Large-scale bioinformatics analysis of Bacillus genomes uncovers conserved roles of natural products in bacterial physiology.</title>
        <authorList>
            <consortium name="Agbiome Team Llc"/>
            <person name="Bleich R.M."/>
            <person name="Kirk G.J."/>
            <person name="Santa Maria K.C."/>
            <person name="Allen S.E."/>
            <person name="Farag S."/>
            <person name="Shank E.A."/>
            <person name="Bowers A."/>
        </authorList>
    </citation>
    <scope>NUCLEOTIDE SEQUENCE [LARGE SCALE GENOMIC DNA]</scope>
    <source>
        <strain evidence="2 3">AFS005140</strain>
    </source>
</reference>
<feature type="signal peptide" evidence="1">
    <location>
        <begin position="1"/>
        <end position="22"/>
    </location>
</feature>
<protein>
    <submittedName>
        <fullName evidence="2">Uncharacterized protein</fullName>
    </submittedName>
</protein>
<dbReference type="RefSeq" id="WP_098317154.1">
    <property type="nucleotide sequence ID" value="NZ_NTYF01000023.1"/>
</dbReference>
<feature type="chain" id="PRO_5044753680" evidence="1">
    <location>
        <begin position="23"/>
        <end position="102"/>
    </location>
</feature>
<name>A0ABD6SL74_BACTU</name>
<gene>
    <name evidence="2" type="ORF">CN495_08685</name>
</gene>
<sequence>MKYKKLGVAIGTVFALFGTSIAGTVAYAHIEKQNVMKNGKESVAYVVSKEKAGFGEAYGAVKVDVEGKSYRVPVDKSEFQRVSEGSTITVYESGDKVVLPRS</sequence>
<evidence type="ECO:0000313" key="3">
    <source>
        <dbReference type="Proteomes" id="UP000219897"/>
    </source>
</evidence>
<dbReference type="Proteomes" id="UP000219897">
    <property type="component" value="Unassembled WGS sequence"/>
</dbReference>
<dbReference type="EMBL" id="NTYF01000023">
    <property type="protein sequence ID" value="PER55817.1"/>
    <property type="molecule type" value="Genomic_DNA"/>
</dbReference>
<dbReference type="AlphaFoldDB" id="A0ABD6SL74"/>
<accession>A0ABD6SL74</accession>
<evidence type="ECO:0000256" key="1">
    <source>
        <dbReference type="SAM" id="SignalP"/>
    </source>
</evidence>
<evidence type="ECO:0000313" key="2">
    <source>
        <dbReference type="EMBL" id="PER55817.1"/>
    </source>
</evidence>
<comment type="caution">
    <text evidence="2">The sequence shown here is derived from an EMBL/GenBank/DDBJ whole genome shotgun (WGS) entry which is preliminary data.</text>
</comment>
<keyword evidence="1" id="KW-0732">Signal</keyword>
<proteinExistence type="predicted"/>
<organism evidence="2 3">
    <name type="scientific">Bacillus thuringiensis</name>
    <dbReference type="NCBI Taxonomy" id="1428"/>
    <lineage>
        <taxon>Bacteria</taxon>
        <taxon>Bacillati</taxon>
        <taxon>Bacillota</taxon>
        <taxon>Bacilli</taxon>
        <taxon>Bacillales</taxon>
        <taxon>Bacillaceae</taxon>
        <taxon>Bacillus</taxon>
        <taxon>Bacillus cereus group</taxon>
    </lineage>
</organism>